<dbReference type="Gene3D" id="3.40.50.300">
    <property type="entry name" value="P-loop containing nucleotide triphosphate hydrolases"/>
    <property type="match status" value="1"/>
</dbReference>
<evidence type="ECO:0000256" key="3">
    <source>
        <dbReference type="SAM" id="MobiDB-lite"/>
    </source>
</evidence>
<accession>A0A9W9WNE6</accession>
<dbReference type="EMBL" id="JAPWDO010000005">
    <property type="protein sequence ID" value="KAJ5470343.1"/>
    <property type="molecule type" value="Genomic_DNA"/>
</dbReference>
<dbReference type="SMART" id="SM00248">
    <property type="entry name" value="ANK"/>
    <property type="match status" value="2"/>
</dbReference>
<dbReference type="OrthoDB" id="4367066at2759"/>
<dbReference type="InterPro" id="IPR036770">
    <property type="entry name" value="Ankyrin_rpt-contain_sf"/>
</dbReference>
<evidence type="ECO:0000313" key="5">
    <source>
        <dbReference type="EMBL" id="KAJ5470343.1"/>
    </source>
</evidence>
<reference evidence="5" key="1">
    <citation type="submission" date="2022-12" db="EMBL/GenBank/DDBJ databases">
        <authorList>
            <person name="Petersen C."/>
        </authorList>
    </citation>
    <scope>NUCLEOTIDE SEQUENCE</scope>
    <source>
        <strain evidence="5">IBT 17660</strain>
    </source>
</reference>
<name>A0A9W9WNE6_9EURO</name>
<feature type="repeat" description="ANK" evidence="2">
    <location>
        <begin position="836"/>
        <end position="868"/>
    </location>
</feature>
<sequence>MWRIRDAILVVRGSPARFQKGSPPKPTHFLPRDTLPWACVRSAVAAETETVMMARTWPPRPSQTQLGHPTQKPPANVDKEPSGTESPSEKRPPTPRNLWKEAYDSLDEDRQKYVPATGMSATDAIQGVIDSTTANYEKWQKGGLRIHHKDGEDTNLRDWTENILGAAMKAQGIISTAVSFDPTGHASSAWTVISFGMSIVQNRLDRRDAIFESSEYLTEKLAYFALIDVEYRNQGVGSDSNIDQALLRVYSALLGFTSEVKKAQDEHEVVSIWHSIFPLTDQALSQLKNVLEAESENARKWTNLAANLGDRKRAKEHLALSDEAVKNSRNIEARIITAEEEKKLEWLTSDDFSSRQIDLQSRRTGETGIWFLNSQEYNAWKYNPGNVLWLGGDFSTVIQDLEEICRLDPSNLVAWWFFQFDKGYTKSVDALARSLIRQLSRSPLLPSVTDLWNEHGRRGSQPSPKAILAVLDDVLSRTEGQVYLVLDALDECPQIPGCRERESLLSLMLSIVKRHSDKVHIIATSRPEDDITKKLGKSSMLDLETRLVEDVKEFVTAAISRHPLERYSEKGKKLIFDTLLSSRERRFRWAELQIKELEGKRDEEDIKKALTKLPQSLEETYRRVLDGIAPDDVSRARDILMMICLSPVTLDVSTTAQMARVFASDIIPICTTSLVNVFKDKIQVAHFSVQEFLILSDKESEKEHHECQFTVTKGHRCLAEKAVDYLLAQTEPLAKADAINMHWMLYAAQHWNTHLASAGNIDQTCPELQAKVDRLFAERDVYFNWIRGSETNLHDDQWSKVFVECEPPIHKAAALGLIRTVNHLAAQGADCLQIWDGTDSLSVAAAHGHLDVVQALLEHNLPLNQQVANSILKNMDHRQAGQAKLLLILKTLWAQSLLQADDASDTLREDLIISTMQSQWSGVEILSMFLDWRPKVTFPITDKVLVDAILWARSPQAILKLLSEKCEFRVPDAPLVRALRATMLYSTEGPAFLAMERPNNLPAIHDLIVMFAWKGKSESIRSFLQARREEVEVTQAILQYAAQNPDDAGMIPLLWDYRAPGTKVDSMMLMHATSKRSHACETVKFLLEHWDPDFPLEEQMIIGIIRLAKDGVATLKMLQGLPNVPLPVSEDLIGTVCFHRDALGMLKLLATDDGLSLPVTESIVSQAASNQADASPVLTYLAQLSQGHLPVTEEALIQAVSNPAQGDRALRVLMQDSPDSIFTDKVFESACANKDAMAMLLDRHPKEPPLEKMLSQIIHLQSGSNDTLQLLLERQILDADQRLVERLAVCFDALNVLLSWKPDISIPENALTLSMQSPRAFRLILARQGDSFAVTEDLLVAAITRSLFAVEILEILLNRQESLPITDKVIRAAIKEKADKEIQWLLNRQSDSQVREIWQDVWTDKDLGAEVKISVLIAFLKRTNSKITDTMLQDLPYDPDCPDENLLQILVSAACGAGSESESEDEEEEDDEVREMKELVSLPRTERTAELVVERCNQESIEAFLKLKEIAVTDNLLQAAERNCIADKEELVAALKEIRDSD</sequence>
<proteinExistence type="predicted"/>
<evidence type="ECO:0000256" key="2">
    <source>
        <dbReference type="PROSITE-ProRule" id="PRU00023"/>
    </source>
</evidence>
<dbReference type="PROSITE" id="PS50088">
    <property type="entry name" value="ANK_REPEAT"/>
    <property type="match status" value="1"/>
</dbReference>
<dbReference type="InterPro" id="IPR027417">
    <property type="entry name" value="P-loop_NTPase"/>
</dbReference>
<dbReference type="PANTHER" id="PTHR10039">
    <property type="entry name" value="AMELOGENIN"/>
    <property type="match status" value="1"/>
</dbReference>
<dbReference type="InterPro" id="IPR056884">
    <property type="entry name" value="NPHP3-like_N"/>
</dbReference>
<dbReference type="SUPFAM" id="SSF48403">
    <property type="entry name" value="Ankyrin repeat"/>
    <property type="match status" value="1"/>
</dbReference>
<evidence type="ECO:0000259" key="4">
    <source>
        <dbReference type="Pfam" id="PF24883"/>
    </source>
</evidence>
<feature type="domain" description="Nephrocystin 3-like N-terminal" evidence="4">
    <location>
        <begin position="367"/>
        <end position="526"/>
    </location>
</feature>
<dbReference type="PANTHER" id="PTHR10039:SF16">
    <property type="entry name" value="GPI INOSITOL-DEACYLASE"/>
    <property type="match status" value="1"/>
</dbReference>
<evidence type="ECO:0000313" key="6">
    <source>
        <dbReference type="Proteomes" id="UP001147760"/>
    </source>
</evidence>
<keyword evidence="1" id="KW-0677">Repeat</keyword>
<feature type="compositionally biased region" description="Basic and acidic residues" evidence="3">
    <location>
        <begin position="77"/>
        <end position="97"/>
    </location>
</feature>
<dbReference type="Pfam" id="PF24883">
    <property type="entry name" value="NPHP3_N"/>
    <property type="match status" value="1"/>
</dbReference>
<reference evidence="5" key="2">
    <citation type="journal article" date="2023" name="IMA Fungus">
        <title>Comparative genomic study of the Penicillium genus elucidates a diverse pangenome and 15 lateral gene transfer events.</title>
        <authorList>
            <person name="Petersen C."/>
            <person name="Sorensen T."/>
            <person name="Nielsen M.R."/>
            <person name="Sondergaard T.E."/>
            <person name="Sorensen J.L."/>
            <person name="Fitzpatrick D.A."/>
            <person name="Frisvad J.C."/>
            <person name="Nielsen K.L."/>
        </authorList>
    </citation>
    <scope>NUCLEOTIDE SEQUENCE</scope>
    <source>
        <strain evidence="5">IBT 17660</strain>
    </source>
</reference>
<keyword evidence="6" id="KW-1185">Reference proteome</keyword>
<organism evidence="5 6">
    <name type="scientific">Penicillium desertorum</name>
    <dbReference type="NCBI Taxonomy" id="1303715"/>
    <lineage>
        <taxon>Eukaryota</taxon>
        <taxon>Fungi</taxon>
        <taxon>Dikarya</taxon>
        <taxon>Ascomycota</taxon>
        <taxon>Pezizomycotina</taxon>
        <taxon>Eurotiomycetes</taxon>
        <taxon>Eurotiomycetidae</taxon>
        <taxon>Eurotiales</taxon>
        <taxon>Aspergillaceae</taxon>
        <taxon>Penicillium</taxon>
    </lineage>
</organism>
<gene>
    <name evidence="5" type="ORF">N7530_007700</name>
</gene>
<evidence type="ECO:0000256" key="1">
    <source>
        <dbReference type="ARBA" id="ARBA00022737"/>
    </source>
</evidence>
<feature type="region of interest" description="Disordered" evidence="3">
    <location>
        <begin position="54"/>
        <end position="97"/>
    </location>
</feature>
<dbReference type="InterPro" id="IPR002110">
    <property type="entry name" value="Ankyrin_rpt"/>
</dbReference>
<dbReference type="Gene3D" id="1.25.40.20">
    <property type="entry name" value="Ankyrin repeat-containing domain"/>
    <property type="match status" value="1"/>
</dbReference>
<comment type="caution">
    <text evidence="5">The sequence shown here is derived from an EMBL/GenBank/DDBJ whole genome shotgun (WGS) entry which is preliminary data.</text>
</comment>
<protein>
    <recommendedName>
        <fullName evidence="4">Nephrocystin 3-like N-terminal domain-containing protein</fullName>
    </recommendedName>
</protein>
<dbReference type="PROSITE" id="PS50297">
    <property type="entry name" value="ANK_REP_REGION"/>
    <property type="match status" value="1"/>
</dbReference>
<dbReference type="Proteomes" id="UP001147760">
    <property type="component" value="Unassembled WGS sequence"/>
</dbReference>
<keyword evidence="2" id="KW-0040">ANK repeat</keyword>